<organism evidence="7 8">
    <name type="scientific">Zopfia rhizophila CBS 207.26</name>
    <dbReference type="NCBI Taxonomy" id="1314779"/>
    <lineage>
        <taxon>Eukaryota</taxon>
        <taxon>Fungi</taxon>
        <taxon>Dikarya</taxon>
        <taxon>Ascomycota</taxon>
        <taxon>Pezizomycotina</taxon>
        <taxon>Dothideomycetes</taxon>
        <taxon>Dothideomycetes incertae sedis</taxon>
        <taxon>Zopfiaceae</taxon>
        <taxon>Zopfia</taxon>
    </lineage>
</organism>
<comment type="similarity">
    <text evidence="1 5">Belongs to the peptidase S8 family.</text>
</comment>
<evidence type="ECO:0000256" key="3">
    <source>
        <dbReference type="ARBA" id="ARBA00022801"/>
    </source>
</evidence>
<evidence type="ECO:0000313" key="8">
    <source>
        <dbReference type="Proteomes" id="UP000800200"/>
    </source>
</evidence>
<dbReference type="GO" id="GO:0006508">
    <property type="term" value="P:proteolysis"/>
    <property type="evidence" value="ECO:0007669"/>
    <property type="project" value="UniProtKB-KW"/>
</dbReference>
<evidence type="ECO:0000256" key="4">
    <source>
        <dbReference type="ARBA" id="ARBA00022825"/>
    </source>
</evidence>
<dbReference type="Gene3D" id="3.40.50.200">
    <property type="entry name" value="Peptidase S8/S53 domain"/>
    <property type="match status" value="1"/>
</dbReference>
<proteinExistence type="inferred from homology"/>
<protein>
    <recommendedName>
        <fullName evidence="6">Peptidase S8/S53 domain-containing protein</fullName>
    </recommendedName>
</protein>
<evidence type="ECO:0000313" key="7">
    <source>
        <dbReference type="EMBL" id="KAF2190386.1"/>
    </source>
</evidence>
<feature type="non-terminal residue" evidence="7">
    <location>
        <position position="1"/>
    </location>
</feature>
<feature type="domain" description="Peptidase S8/S53" evidence="6">
    <location>
        <begin position="1"/>
        <end position="56"/>
    </location>
</feature>
<dbReference type="GO" id="GO:0004252">
    <property type="term" value="F:serine-type endopeptidase activity"/>
    <property type="evidence" value="ECO:0007669"/>
    <property type="project" value="InterPro"/>
</dbReference>
<dbReference type="Proteomes" id="UP000800200">
    <property type="component" value="Unassembled WGS sequence"/>
</dbReference>
<sequence>DSGINAAHKAFDGRVIQGYINESSADIDGHRTHCAGIAGGEVFGVTPKANLIAVKVRW</sequence>
<gene>
    <name evidence="7" type="ORF">K469DRAFT_559808</name>
</gene>
<dbReference type="SUPFAM" id="SSF52743">
    <property type="entry name" value="Subtilisin-like"/>
    <property type="match status" value="1"/>
</dbReference>
<dbReference type="InterPro" id="IPR050131">
    <property type="entry name" value="Peptidase_S8_subtilisin-like"/>
</dbReference>
<name>A0A6A6EKH3_9PEZI</name>
<keyword evidence="2" id="KW-0645">Protease</keyword>
<dbReference type="OrthoDB" id="206201at2759"/>
<evidence type="ECO:0000256" key="2">
    <source>
        <dbReference type="ARBA" id="ARBA00022670"/>
    </source>
</evidence>
<evidence type="ECO:0000259" key="6">
    <source>
        <dbReference type="Pfam" id="PF00082"/>
    </source>
</evidence>
<keyword evidence="8" id="KW-1185">Reference proteome</keyword>
<dbReference type="Pfam" id="PF00082">
    <property type="entry name" value="Peptidase_S8"/>
    <property type="match status" value="1"/>
</dbReference>
<accession>A0A6A6EKH3</accession>
<evidence type="ECO:0000256" key="1">
    <source>
        <dbReference type="ARBA" id="ARBA00011073"/>
    </source>
</evidence>
<comment type="caution">
    <text evidence="5">Lacks conserved residue(s) required for the propagation of feature annotation.</text>
</comment>
<dbReference type="EMBL" id="ML994618">
    <property type="protein sequence ID" value="KAF2190386.1"/>
    <property type="molecule type" value="Genomic_DNA"/>
</dbReference>
<dbReference type="PANTHER" id="PTHR43806:SF11">
    <property type="entry name" value="CEREVISIN-RELATED"/>
    <property type="match status" value="1"/>
</dbReference>
<reference evidence="7" key="1">
    <citation type="journal article" date="2020" name="Stud. Mycol.">
        <title>101 Dothideomycetes genomes: a test case for predicting lifestyles and emergence of pathogens.</title>
        <authorList>
            <person name="Haridas S."/>
            <person name="Albert R."/>
            <person name="Binder M."/>
            <person name="Bloem J."/>
            <person name="Labutti K."/>
            <person name="Salamov A."/>
            <person name="Andreopoulos B."/>
            <person name="Baker S."/>
            <person name="Barry K."/>
            <person name="Bills G."/>
            <person name="Bluhm B."/>
            <person name="Cannon C."/>
            <person name="Castanera R."/>
            <person name="Culley D."/>
            <person name="Daum C."/>
            <person name="Ezra D."/>
            <person name="Gonzalez J."/>
            <person name="Henrissat B."/>
            <person name="Kuo A."/>
            <person name="Liang C."/>
            <person name="Lipzen A."/>
            <person name="Lutzoni F."/>
            <person name="Magnuson J."/>
            <person name="Mondo S."/>
            <person name="Nolan M."/>
            <person name="Ohm R."/>
            <person name="Pangilinan J."/>
            <person name="Park H.-J."/>
            <person name="Ramirez L."/>
            <person name="Alfaro M."/>
            <person name="Sun H."/>
            <person name="Tritt A."/>
            <person name="Yoshinaga Y."/>
            <person name="Zwiers L.-H."/>
            <person name="Turgeon B."/>
            <person name="Goodwin S."/>
            <person name="Spatafora J."/>
            <person name="Crous P."/>
            <person name="Grigoriev I."/>
        </authorList>
    </citation>
    <scope>NUCLEOTIDE SEQUENCE</scope>
    <source>
        <strain evidence="7">CBS 207.26</strain>
    </source>
</reference>
<dbReference type="PANTHER" id="PTHR43806">
    <property type="entry name" value="PEPTIDASE S8"/>
    <property type="match status" value="1"/>
</dbReference>
<keyword evidence="3" id="KW-0378">Hydrolase</keyword>
<dbReference type="InterPro" id="IPR000209">
    <property type="entry name" value="Peptidase_S8/S53_dom"/>
</dbReference>
<evidence type="ECO:0000256" key="5">
    <source>
        <dbReference type="PROSITE-ProRule" id="PRU01240"/>
    </source>
</evidence>
<dbReference type="InterPro" id="IPR036852">
    <property type="entry name" value="Peptidase_S8/S53_dom_sf"/>
</dbReference>
<dbReference type="AlphaFoldDB" id="A0A6A6EKH3"/>
<keyword evidence="4" id="KW-0720">Serine protease</keyword>
<dbReference type="PROSITE" id="PS51892">
    <property type="entry name" value="SUBTILASE"/>
    <property type="match status" value="1"/>
</dbReference>